<dbReference type="EMBL" id="JASCXW010000011">
    <property type="protein sequence ID" value="MDI6452816.1"/>
    <property type="molecule type" value="Genomic_DNA"/>
</dbReference>
<protein>
    <recommendedName>
        <fullName evidence="3">D-lyxose ketol-isomerase</fullName>
    </recommendedName>
</protein>
<dbReference type="InterPro" id="IPR014710">
    <property type="entry name" value="RmlC-like_jellyroll"/>
</dbReference>
<dbReference type="Proteomes" id="UP001431532">
    <property type="component" value="Unassembled WGS sequence"/>
</dbReference>
<evidence type="ECO:0000313" key="2">
    <source>
        <dbReference type="Proteomes" id="UP001431532"/>
    </source>
</evidence>
<dbReference type="InterPro" id="IPR011051">
    <property type="entry name" value="RmlC_Cupin_sf"/>
</dbReference>
<dbReference type="SUPFAM" id="SSF51182">
    <property type="entry name" value="RmlC-like cupins"/>
    <property type="match status" value="1"/>
</dbReference>
<accession>A0AAW6U9Q2</accession>
<sequence length="179" mass="20664">MKKSEYKLYQQKTIEYLEKAKILLTESEKQQIEVADFGLGRIEHVGLQIHTYVNTERVCAKELVLFPFQTCPEHLHPNTSYGQGKEETFRCRQGLVYLYVEGTPTLPISGVMPETQVSVFHEIVLKPGMQHTIYPATKHWFQAGSEGAIVTEFSTRSTDDLDVFTDRRIIREVRIEEQV</sequence>
<dbReference type="AlphaFoldDB" id="A0AAW6U9Q2"/>
<dbReference type="CDD" id="cd20308">
    <property type="entry name" value="cupin_YdaE"/>
    <property type="match status" value="1"/>
</dbReference>
<evidence type="ECO:0000313" key="1">
    <source>
        <dbReference type="EMBL" id="MDI6452816.1"/>
    </source>
</evidence>
<name>A0AAW6U9Q2_9MOLU</name>
<evidence type="ECO:0008006" key="3">
    <source>
        <dbReference type="Google" id="ProtNLM"/>
    </source>
</evidence>
<keyword evidence="2" id="KW-1185">Reference proteome</keyword>
<organism evidence="1 2">
    <name type="scientific">Peloplasma aerotolerans</name>
    <dbReference type="NCBI Taxonomy" id="3044389"/>
    <lineage>
        <taxon>Bacteria</taxon>
        <taxon>Bacillati</taxon>
        <taxon>Mycoplasmatota</taxon>
        <taxon>Mollicutes</taxon>
        <taxon>Acholeplasmatales</taxon>
        <taxon>Acholeplasmataceae</taxon>
        <taxon>Peloplasma</taxon>
    </lineage>
</organism>
<proteinExistence type="predicted"/>
<reference evidence="1" key="1">
    <citation type="submission" date="2023-05" db="EMBL/GenBank/DDBJ databases">
        <title>Mariniplasma microaerophilum sp. nov., a novel anaerobic mollicute isolated from terrestrial mud volcano, Taman Peninsula, Russia.</title>
        <authorList>
            <person name="Khomyakova M.A."/>
            <person name="Merkel A.Y."/>
            <person name="Slobodkin A.I."/>
        </authorList>
    </citation>
    <scope>NUCLEOTIDE SEQUENCE</scope>
    <source>
        <strain evidence="1">M4Ah</strain>
    </source>
</reference>
<dbReference type="RefSeq" id="WP_282839241.1">
    <property type="nucleotide sequence ID" value="NZ_JASCXW010000011.1"/>
</dbReference>
<gene>
    <name evidence="1" type="ORF">QJ521_04500</name>
</gene>
<dbReference type="Gene3D" id="2.60.120.10">
    <property type="entry name" value="Jelly Rolls"/>
    <property type="match status" value="1"/>
</dbReference>
<comment type="caution">
    <text evidence="1">The sequence shown here is derived from an EMBL/GenBank/DDBJ whole genome shotgun (WGS) entry which is preliminary data.</text>
</comment>